<dbReference type="PANTHER" id="PTHR34391">
    <property type="entry name" value="UPF0658 GOLGI APPARATUS MEMBRANE PROTEIN C1952.10C-RELATED"/>
    <property type="match status" value="1"/>
</dbReference>
<keyword evidence="2" id="KW-0812">Transmembrane</keyword>
<dbReference type="EMBL" id="MU806102">
    <property type="protein sequence ID" value="KAJ3839930.1"/>
    <property type="molecule type" value="Genomic_DNA"/>
</dbReference>
<feature type="compositionally biased region" description="Low complexity" evidence="1">
    <location>
        <begin position="1"/>
        <end position="13"/>
    </location>
</feature>
<evidence type="ECO:0000256" key="1">
    <source>
        <dbReference type="SAM" id="MobiDB-lite"/>
    </source>
</evidence>
<dbReference type="InterPro" id="IPR040410">
    <property type="entry name" value="UPF0658_Golgi"/>
</dbReference>
<feature type="region of interest" description="Disordered" evidence="1">
    <location>
        <begin position="422"/>
        <end position="443"/>
    </location>
</feature>
<reference evidence="3" key="1">
    <citation type="submission" date="2022-08" db="EMBL/GenBank/DDBJ databases">
        <authorList>
            <consortium name="DOE Joint Genome Institute"/>
            <person name="Min B."/>
            <person name="Riley R."/>
            <person name="Sierra-Patev S."/>
            <person name="Naranjo-Ortiz M."/>
            <person name="Looney B."/>
            <person name="Konkel Z."/>
            <person name="Slot J.C."/>
            <person name="Sakamoto Y."/>
            <person name="Steenwyk J.L."/>
            <person name="Rokas A."/>
            <person name="Carro J."/>
            <person name="Camarero S."/>
            <person name="Ferreira P."/>
            <person name="Molpeceres G."/>
            <person name="Ruiz-Duenas F.J."/>
            <person name="Serrano A."/>
            <person name="Henrissat B."/>
            <person name="Drula E."/>
            <person name="Hughes K.W."/>
            <person name="Mata J.L."/>
            <person name="Ishikawa N.K."/>
            <person name="Vargas-Isla R."/>
            <person name="Ushijima S."/>
            <person name="Smith C.A."/>
            <person name="Ahrendt S."/>
            <person name="Andreopoulos W."/>
            <person name="He G."/>
            <person name="Labutti K."/>
            <person name="Lipzen A."/>
            <person name="Ng V."/>
            <person name="Sandor L."/>
            <person name="Barry K."/>
            <person name="Martinez A.T."/>
            <person name="Xiao Y."/>
            <person name="Gibbons J.G."/>
            <person name="Terashima K."/>
            <person name="Hibbett D.S."/>
            <person name="Grigoriev I.V."/>
        </authorList>
    </citation>
    <scope>NUCLEOTIDE SEQUENCE</scope>
    <source>
        <strain evidence="3">TFB9207</strain>
    </source>
</reference>
<comment type="caution">
    <text evidence="3">The sequence shown here is derived from an EMBL/GenBank/DDBJ whole genome shotgun (WGS) entry which is preliminary data.</text>
</comment>
<evidence type="ECO:0000313" key="4">
    <source>
        <dbReference type="Proteomes" id="UP001163846"/>
    </source>
</evidence>
<dbReference type="Proteomes" id="UP001163846">
    <property type="component" value="Unassembled WGS sequence"/>
</dbReference>
<protein>
    <submittedName>
        <fullName evidence="3">Uncharacterized protein</fullName>
    </submittedName>
</protein>
<organism evidence="3 4">
    <name type="scientific">Lentinula raphanica</name>
    <dbReference type="NCBI Taxonomy" id="153919"/>
    <lineage>
        <taxon>Eukaryota</taxon>
        <taxon>Fungi</taxon>
        <taxon>Dikarya</taxon>
        <taxon>Basidiomycota</taxon>
        <taxon>Agaricomycotina</taxon>
        <taxon>Agaricomycetes</taxon>
        <taxon>Agaricomycetidae</taxon>
        <taxon>Agaricales</taxon>
        <taxon>Marasmiineae</taxon>
        <taxon>Omphalotaceae</taxon>
        <taxon>Lentinula</taxon>
    </lineage>
</organism>
<dbReference type="AlphaFoldDB" id="A0AA38PBM9"/>
<keyword evidence="4" id="KW-1185">Reference proteome</keyword>
<feature type="compositionally biased region" description="Polar residues" evidence="1">
    <location>
        <begin position="431"/>
        <end position="443"/>
    </location>
</feature>
<feature type="transmembrane region" description="Helical" evidence="2">
    <location>
        <begin position="311"/>
        <end position="328"/>
    </location>
</feature>
<dbReference type="GO" id="GO:0005794">
    <property type="term" value="C:Golgi apparatus"/>
    <property type="evidence" value="ECO:0007669"/>
    <property type="project" value="TreeGrafter"/>
</dbReference>
<gene>
    <name evidence="3" type="ORF">F5878DRAFT_614796</name>
</gene>
<keyword evidence="2" id="KW-1133">Transmembrane helix</keyword>
<feature type="transmembrane region" description="Helical" evidence="2">
    <location>
        <begin position="277"/>
        <end position="305"/>
    </location>
</feature>
<name>A0AA38PBM9_9AGAR</name>
<feature type="compositionally biased region" description="Polar residues" evidence="1">
    <location>
        <begin position="45"/>
        <end position="61"/>
    </location>
</feature>
<evidence type="ECO:0000313" key="3">
    <source>
        <dbReference type="EMBL" id="KAJ3839930.1"/>
    </source>
</evidence>
<feature type="transmembrane region" description="Helical" evidence="2">
    <location>
        <begin position="340"/>
        <end position="358"/>
    </location>
</feature>
<keyword evidence="2" id="KW-0472">Membrane</keyword>
<feature type="transmembrane region" description="Helical" evidence="2">
    <location>
        <begin position="195"/>
        <end position="213"/>
    </location>
</feature>
<accession>A0AA38PBM9</accession>
<sequence>MAYQASYPNNPSHSQPPPNGNLQPSFDQDEFKSSYDDLIDEYSSPYATNARHQTYAVQTPTIAGEQHRRGPSYPLSHKQTLSSKQSDDSSHDLTAVAYPPRPPQKQTDNRTFWQKVLPESLACRFYVITVLVETTIDLAIEAELLLRVHEAGDSGNVDESNPNKMPVYLSIFALAHVFQFVMAIDAVYARNTLQFIFLTVFNALFLVYAIIQIGEIREIVPTEDSSAVPINVLTTIIPIVISIAELAYIGLGWKIYNEFGWKVYKFLGADRRIKKMYANYQIYECLVKFDVFFWAGFSVQFIWLVLQKTDWEYYVTCAAMPLSLVLLVEGHLAARHENKWMMATFMSGCIGAMVYFVYKLVKVLMYKNTDDLKLVWKTLMVFSVIAIILLVATFILSIMVMRNFGRGLKSALARKNAHKRYGSTHPAAYSGPTSLNPNRMSID</sequence>
<feature type="transmembrane region" description="Helical" evidence="2">
    <location>
        <begin position="378"/>
        <end position="400"/>
    </location>
</feature>
<evidence type="ECO:0000256" key="2">
    <source>
        <dbReference type="SAM" id="Phobius"/>
    </source>
</evidence>
<feature type="transmembrane region" description="Helical" evidence="2">
    <location>
        <begin position="167"/>
        <end position="188"/>
    </location>
</feature>
<feature type="transmembrane region" description="Helical" evidence="2">
    <location>
        <begin position="233"/>
        <end position="256"/>
    </location>
</feature>
<feature type="region of interest" description="Disordered" evidence="1">
    <location>
        <begin position="1"/>
        <end position="108"/>
    </location>
</feature>
<dbReference type="PANTHER" id="PTHR34391:SF2">
    <property type="entry name" value="TRP C-TERMINAL DOMAIN-CONTAINING PROTEIN"/>
    <property type="match status" value="1"/>
</dbReference>
<proteinExistence type="predicted"/>